<evidence type="ECO:0000256" key="2">
    <source>
        <dbReference type="SAM" id="MobiDB-lite"/>
    </source>
</evidence>
<feature type="compositionally biased region" description="Basic and acidic residues" evidence="2">
    <location>
        <begin position="87"/>
        <end position="102"/>
    </location>
</feature>
<feature type="domain" description="BTB" evidence="3">
    <location>
        <begin position="321"/>
        <end position="383"/>
    </location>
</feature>
<evidence type="ECO:0000259" key="3">
    <source>
        <dbReference type="PROSITE" id="PS50097"/>
    </source>
</evidence>
<name>A0A0G2Y3A7_9VIRU</name>
<dbReference type="InterPro" id="IPR000210">
    <property type="entry name" value="BTB/POZ_dom"/>
</dbReference>
<evidence type="ECO:0000313" key="5">
    <source>
        <dbReference type="Proteomes" id="UP000240461"/>
    </source>
</evidence>
<feature type="compositionally biased region" description="Polar residues" evidence="2">
    <location>
        <begin position="175"/>
        <end position="192"/>
    </location>
</feature>
<dbReference type="SMART" id="SM00225">
    <property type="entry name" value="BTB"/>
    <property type="match status" value="1"/>
</dbReference>
<accession>A0A0G2Y3A7</accession>
<dbReference type="InterPro" id="IPR011333">
    <property type="entry name" value="SKP1/BTB/POZ_sf"/>
</dbReference>
<dbReference type="SUPFAM" id="SSF54695">
    <property type="entry name" value="POZ domain"/>
    <property type="match status" value="2"/>
</dbReference>
<protein>
    <submittedName>
        <fullName evidence="4">BTB family protein</fullName>
    </submittedName>
</protein>
<feature type="compositionally biased region" description="Low complexity" evidence="2">
    <location>
        <begin position="148"/>
        <end position="174"/>
    </location>
</feature>
<evidence type="ECO:0000313" key="4">
    <source>
        <dbReference type="EMBL" id="AKI80253.1"/>
    </source>
</evidence>
<comment type="similarity">
    <text evidence="1">Belongs to the mimivirus BTB/WD family.</text>
</comment>
<evidence type="ECO:0000256" key="1">
    <source>
        <dbReference type="ARBA" id="ARBA00006497"/>
    </source>
</evidence>
<keyword evidence="5" id="KW-1185">Reference proteome</keyword>
<sequence>MNNSNNCNNLNNQNLSINIQCQNIEDLRKLQELLNNFNLNTSSQNNISQHNDESEDILEPIIITNDDNEITENDLENSDEQIPNFTDNKENDKKNEKEHEKEDELDLESDNELNKESINYNHGSNYVPIHESNHEPNHESNLIGTNIQSFESQSSSTESLLDSQSDSQSNSQSNYRSELQTDPNKNYKTNHQLNYRSEPQINSLKKTFDQNKITLNVGGKKFNVKKKLLQFLNINYSRLHKMQLDNSVMYFLDKDPHYFSKIIDLLKSCNFDESVIMENLDEYSEQFISELCYYGVADKKYCPNSKLKLKKQVSFPSRHSEIIKIIVGDQMFATLSTTLSRSTFFNNKLKLSRSKQFSVSDIDPVVFRYVLNFLRSGELYVYNSDIINYLDTYKIDYEMTEISKTVTEDIVANYLPNNIDSFNNQVNKCIEYLHPDNNKIQSMEPYHFIDNKCYYPNNMFSSSSAENINVITTKSELVFGSDIVFNLSENVFGESIEDLVLCIDMPVLKPTENIQYVNNVEYNIIDYIYLTINNKQDKSSIQIKKVFQRTGDIIHMYPLIYKSNHTDYHDISKNKNSHMKLLYNDTLIDIVRITLPLYFFRNRRNHLPIKKMVSNGLSSDLIVKMAPINKILSGGYKDIPLLNVFLMANHINTSSKAFVVQPEQKSPTGYKIMEIPNNIELKEIPMLYIYDDIKEIILQVHERHQLYDVYLLPLENFEMIKDFFFTINNNDKYNNSNNNSNNNFNDSLIELEILRLDKTGNIQTHAKYDSIMLGLYFPLKYLNHSIPKGIYYYSFSIDPLENNFMGGLNGKDYYIRIKTKKNDGYIKFYVNQYYKFIV</sequence>
<feature type="region of interest" description="Disordered" evidence="2">
    <location>
        <begin position="74"/>
        <end position="192"/>
    </location>
</feature>
<dbReference type="PROSITE" id="PS50097">
    <property type="entry name" value="BTB"/>
    <property type="match status" value="1"/>
</dbReference>
<dbReference type="EMBL" id="KM982402">
    <property type="protein sequence ID" value="AKI80253.1"/>
    <property type="molecule type" value="Genomic_DNA"/>
</dbReference>
<dbReference type="Gene3D" id="3.30.710.10">
    <property type="entry name" value="Potassium Channel Kv1.1, Chain A"/>
    <property type="match status" value="2"/>
</dbReference>
<dbReference type="GO" id="GO:0051260">
    <property type="term" value="P:protein homooligomerization"/>
    <property type="evidence" value="ECO:0007669"/>
    <property type="project" value="InterPro"/>
</dbReference>
<dbReference type="Pfam" id="PF02214">
    <property type="entry name" value="BTB_2"/>
    <property type="match status" value="1"/>
</dbReference>
<reference evidence="4 5" key="1">
    <citation type="submission" date="2014-10" db="EMBL/GenBank/DDBJ databases">
        <title>Pan-genome analysis of Brazilian lineage A amoebal mimiviruses.</title>
        <authorList>
            <person name="Assis F.L."/>
            <person name="Abrahao J.S."/>
            <person name="Kroon E.G."/>
            <person name="Dornas F.P."/>
            <person name="Andrade K.R."/>
            <person name="Borato P.V.M."/>
            <person name="Pilotto M.R."/>
            <person name="Benamar S."/>
            <person name="LaScola B."/>
            <person name="Colson P."/>
        </authorList>
    </citation>
    <scope>NUCLEOTIDE SEQUENCE [LARGE SCALE GENOMIC DNA]</scope>
    <source>
        <strain evidence="4 5">Kroon</strain>
    </source>
</reference>
<proteinExistence type="inferred from homology"/>
<dbReference type="InterPro" id="IPR003131">
    <property type="entry name" value="T1-type_BTB"/>
</dbReference>
<dbReference type="Proteomes" id="UP000240461">
    <property type="component" value="Segment"/>
</dbReference>
<organism evidence="4 5">
    <name type="scientific">Acanthamoeba polyphaga mimivirus Kroon</name>
    <dbReference type="NCBI Taxonomy" id="3069720"/>
    <lineage>
        <taxon>Viruses</taxon>
        <taxon>Varidnaviria</taxon>
        <taxon>Bamfordvirae</taxon>
        <taxon>Nucleocytoviricota</taxon>
        <taxon>Megaviricetes</taxon>
        <taxon>Imitervirales</taxon>
        <taxon>Mimiviridae</taxon>
        <taxon>Megamimivirinae</taxon>
        <taxon>Mimivirus</taxon>
        <taxon>Mimivirus lagoaense</taxon>
    </lineage>
</organism>
<dbReference type="KEGG" id="vg:80514051"/>